<reference evidence="2 3" key="1">
    <citation type="submission" date="2024-08" db="EMBL/GenBank/DDBJ databases">
        <title>Gnathostoma spinigerum genome.</title>
        <authorList>
            <person name="Gonzalez-Bertolin B."/>
            <person name="Monzon S."/>
            <person name="Zaballos A."/>
            <person name="Jimenez P."/>
            <person name="Dekumyoy P."/>
            <person name="Varona S."/>
            <person name="Cuesta I."/>
            <person name="Sumanam S."/>
            <person name="Adisakwattana P."/>
            <person name="Gasser R.B."/>
            <person name="Hernandez-Gonzalez A."/>
            <person name="Young N.D."/>
            <person name="Perteguer M.J."/>
        </authorList>
    </citation>
    <scope>NUCLEOTIDE SEQUENCE [LARGE SCALE GENOMIC DNA]</scope>
    <source>
        <strain evidence="2">AL3</strain>
        <tissue evidence="2">Liver</tissue>
    </source>
</reference>
<keyword evidence="3" id="KW-1185">Reference proteome</keyword>
<evidence type="ECO:0000313" key="3">
    <source>
        <dbReference type="Proteomes" id="UP001608902"/>
    </source>
</evidence>
<comment type="caution">
    <text evidence="2">The sequence shown here is derived from an EMBL/GenBank/DDBJ whole genome shotgun (WGS) entry which is preliminary data.</text>
</comment>
<feature type="compositionally biased region" description="Polar residues" evidence="1">
    <location>
        <begin position="244"/>
        <end position="261"/>
    </location>
</feature>
<feature type="region of interest" description="Disordered" evidence="1">
    <location>
        <begin position="15"/>
        <end position="34"/>
    </location>
</feature>
<evidence type="ECO:0000256" key="1">
    <source>
        <dbReference type="SAM" id="MobiDB-lite"/>
    </source>
</evidence>
<sequence length="537" mass="60272">MESLGFQKIRFDAEDRPPSSYWQKNNTETQPTSAWSTGSATVELTSTDHLTEGSCSTVDSLNTSPNLRIKTKIDPQEWLKAPEFIPQSKTLLSDTFRPPSHTQATQCEVNVQHSYPQSVPFIPQCSQFPLNIQPSAPRSLPTSIDINSSIFAPTATIPFPITTRTRYQPPLQHAVPLSTLRFQGLPRLQNTSLFTRPPFSVLPSGYSANITQIKVGIGPPIPALILKKKRRKRHRRPTDKTNNSKENPAGSSTKPTESNGYCSEGEGISTKCSAAVLLDSSASDSHLHKGTNVRERLVQSTVESSRIVGGSCPDLSDSQLHAWDQILYNNVMTNSSMSSNTRNDKNSEQLRRNSAYDVINPVLLDAIDSSLHADGIHSKKIRELGRQLQGDADDNLNEDTFDRLQEYQRNPFVDSPASITKSWKAEVDELSLRPIISSYRYPQYNFSQVQSTFHPEYNMTTSEIVRRSEDDSPYVEDCFEGMHIRVNTFEDGDDLALSESELPPVSRFQQIQWALKRRRDQYVRLVPPPPKVCCSLM</sequence>
<protein>
    <submittedName>
        <fullName evidence="2">Uncharacterized protein</fullName>
    </submittedName>
</protein>
<proteinExistence type="predicted"/>
<feature type="compositionally biased region" description="Polar residues" evidence="1">
    <location>
        <begin position="20"/>
        <end position="34"/>
    </location>
</feature>
<dbReference type="EMBL" id="JBGFUD010000136">
    <property type="protein sequence ID" value="MFH4973779.1"/>
    <property type="molecule type" value="Genomic_DNA"/>
</dbReference>
<gene>
    <name evidence="2" type="ORF">AB6A40_000488</name>
</gene>
<name>A0ABD6E6K6_9BILA</name>
<accession>A0ABD6E6K6</accession>
<evidence type="ECO:0000313" key="2">
    <source>
        <dbReference type="EMBL" id="MFH4973779.1"/>
    </source>
</evidence>
<feature type="region of interest" description="Disordered" evidence="1">
    <location>
        <begin position="224"/>
        <end position="263"/>
    </location>
</feature>
<dbReference type="Proteomes" id="UP001608902">
    <property type="component" value="Unassembled WGS sequence"/>
</dbReference>
<organism evidence="2 3">
    <name type="scientific">Gnathostoma spinigerum</name>
    <dbReference type="NCBI Taxonomy" id="75299"/>
    <lineage>
        <taxon>Eukaryota</taxon>
        <taxon>Metazoa</taxon>
        <taxon>Ecdysozoa</taxon>
        <taxon>Nematoda</taxon>
        <taxon>Chromadorea</taxon>
        <taxon>Rhabditida</taxon>
        <taxon>Spirurina</taxon>
        <taxon>Gnathostomatomorpha</taxon>
        <taxon>Gnathostomatoidea</taxon>
        <taxon>Gnathostomatidae</taxon>
        <taxon>Gnathostoma</taxon>
    </lineage>
</organism>
<feature type="compositionally biased region" description="Basic residues" evidence="1">
    <location>
        <begin position="226"/>
        <end position="237"/>
    </location>
</feature>
<dbReference type="AlphaFoldDB" id="A0ABD6E6K6"/>